<accession>A0ABV7G4V7</accession>
<gene>
    <name evidence="2" type="ORF">ACFOD4_15740</name>
</gene>
<protein>
    <submittedName>
        <fullName evidence="2">COG4223 family protein</fullName>
    </submittedName>
</protein>
<sequence>MQAPASPPGGSSTGTSQATPAAAPASGTGSGGGAPPIPPRPRPEGGATPSRPTPPPARQPERHDRLALPIAVVSGIVALAALGLALADRGRVEVSRIEALEQRQQALQPLPGQLQALQGPVSQSAERLAALEGTLRDGTATQNQQIQSLAAQVAAQANDREAVQRAADTRIAEAERSLAQRISAAEAQLAQRIAAAEAAFGPRFVEVESAMRQRIAESEAAARDRLAARDRELDARFENLQQRETRLTSAERRLSLLIATTATEGALQAGRELGRALSSLPGEPPAALRRYAALRPPTDASLRLSFEDAARAALAQTQPSAPGQGVWESAAQRLGNLVTVRRGDEVVWGDAVSGEVESARRALEAGDLRGAVRRVEALPQPTRGPMEEWLDQAKGLVAAREAIEALRNGDQG</sequence>
<dbReference type="RefSeq" id="WP_379597896.1">
    <property type="nucleotide sequence ID" value="NZ_JBHRTN010000018.1"/>
</dbReference>
<dbReference type="EMBL" id="JBHRTN010000018">
    <property type="protein sequence ID" value="MFC3126516.1"/>
    <property type="molecule type" value="Genomic_DNA"/>
</dbReference>
<reference evidence="3" key="1">
    <citation type="journal article" date="2019" name="Int. J. Syst. Evol. Microbiol.">
        <title>The Global Catalogue of Microorganisms (GCM) 10K type strain sequencing project: providing services to taxonomists for standard genome sequencing and annotation.</title>
        <authorList>
            <consortium name="The Broad Institute Genomics Platform"/>
            <consortium name="The Broad Institute Genome Sequencing Center for Infectious Disease"/>
            <person name="Wu L."/>
            <person name="Ma J."/>
        </authorList>
    </citation>
    <scope>NUCLEOTIDE SEQUENCE [LARGE SCALE GENOMIC DNA]</scope>
    <source>
        <strain evidence="3">KCTC 52094</strain>
    </source>
</reference>
<feature type="region of interest" description="Disordered" evidence="1">
    <location>
        <begin position="1"/>
        <end position="63"/>
    </location>
</feature>
<keyword evidence="3" id="KW-1185">Reference proteome</keyword>
<comment type="caution">
    <text evidence="2">The sequence shown here is derived from an EMBL/GenBank/DDBJ whole genome shotgun (WGS) entry which is preliminary data.</text>
</comment>
<organism evidence="2 3">
    <name type="scientific">Teichococcus globiformis</name>
    <dbReference type="NCBI Taxonomy" id="2307229"/>
    <lineage>
        <taxon>Bacteria</taxon>
        <taxon>Pseudomonadati</taxon>
        <taxon>Pseudomonadota</taxon>
        <taxon>Alphaproteobacteria</taxon>
        <taxon>Acetobacterales</taxon>
        <taxon>Roseomonadaceae</taxon>
        <taxon>Roseomonas</taxon>
    </lineage>
</organism>
<dbReference type="Proteomes" id="UP001595593">
    <property type="component" value="Unassembled WGS sequence"/>
</dbReference>
<name>A0ABV7G4V7_9PROT</name>
<evidence type="ECO:0000256" key="1">
    <source>
        <dbReference type="SAM" id="MobiDB-lite"/>
    </source>
</evidence>
<evidence type="ECO:0000313" key="3">
    <source>
        <dbReference type="Proteomes" id="UP001595593"/>
    </source>
</evidence>
<feature type="compositionally biased region" description="Low complexity" evidence="1">
    <location>
        <begin position="1"/>
        <end position="27"/>
    </location>
</feature>
<proteinExistence type="predicted"/>
<evidence type="ECO:0000313" key="2">
    <source>
        <dbReference type="EMBL" id="MFC3126516.1"/>
    </source>
</evidence>